<keyword evidence="2" id="KW-1185">Reference proteome</keyword>
<accession>A0A9Q3CXS9</accession>
<sequence length="125" mass="14057">MVNTRFFVSLLSPTELESVNNRMGLASRKVAKVVPNLASAPRAIERSGTGPLLFLLSIRYRLRGGFGRERQSSPKVYFLRRRELIAAKIALKNNQPNILGQEVFGFFGERPIIGGNELIRMEINL</sequence>
<protein>
    <submittedName>
        <fullName evidence="1">Uncharacterized protein</fullName>
    </submittedName>
</protein>
<name>A0A9Q3CXS9_9BASI</name>
<dbReference type="Proteomes" id="UP000765509">
    <property type="component" value="Unassembled WGS sequence"/>
</dbReference>
<reference evidence="1" key="1">
    <citation type="submission" date="2021-03" db="EMBL/GenBank/DDBJ databases">
        <title>Draft genome sequence of rust myrtle Austropuccinia psidii MF-1, a brazilian biotype.</title>
        <authorList>
            <person name="Quecine M.C."/>
            <person name="Pachon D.M.R."/>
            <person name="Bonatelli M.L."/>
            <person name="Correr F.H."/>
            <person name="Franceschini L.M."/>
            <person name="Leite T.F."/>
            <person name="Margarido G.R.A."/>
            <person name="Almeida C.A."/>
            <person name="Ferrarezi J.A."/>
            <person name="Labate C.A."/>
        </authorList>
    </citation>
    <scope>NUCLEOTIDE SEQUENCE</scope>
    <source>
        <strain evidence="1">MF-1</strain>
    </source>
</reference>
<dbReference type="EMBL" id="AVOT02011181">
    <property type="protein sequence ID" value="MBW0491625.1"/>
    <property type="molecule type" value="Genomic_DNA"/>
</dbReference>
<proteinExistence type="predicted"/>
<evidence type="ECO:0000313" key="2">
    <source>
        <dbReference type="Proteomes" id="UP000765509"/>
    </source>
</evidence>
<comment type="caution">
    <text evidence="1">The sequence shown here is derived from an EMBL/GenBank/DDBJ whole genome shotgun (WGS) entry which is preliminary data.</text>
</comment>
<organism evidence="1 2">
    <name type="scientific">Austropuccinia psidii MF-1</name>
    <dbReference type="NCBI Taxonomy" id="1389203"/>
    <lineage>
        <taxon>Eukaryota</taxon>
        <taxon>Fungi</taxon>
        <taxon>Dikarya</taxon>
        <taxon>Basidiomycota</taxon>
        <taxon>Pucciniomycotina</taxon>
        <taxon>Pucciniomycetes</taxon>
        <taxon>Pucciniales</taxon>
        <taxon>Sphaerophragmiaceae</taxon>
        <taxon>Austropuccinia</taxon>
    </lineage>
</organism>
<evidence type="ECO:0000313" key="1">
    <source>
        <dbReference type="EMBL" id="MBW0491625.1"/>
    </source>
</evidence>
<gene>
    <name evidence="1" type="ORF">O181_031340</name>
</gene>
<dbReference type="AlphaFoldDB" id="A0A9Q3CXS9"/>